<accession>A0A4V5UZS2</accession>
<keyword evidence="5" id="KW-0408">Iron</keyword>
<organism evidence="8 9">
    <name type="scientific">Herbidospora galbida</name>
    <dbReference type="NCBI Taxonomy" id="2575442"/>
    <lineage>
        <taxon>Bacteria</taxon>
        <taxon>Bacillati</taxon>
        <taxon>Actinomycetota</taxon>
        <taxon>Actinomycetes</taxon>
        <taxon>Streptosporangiales</taxon>
        <taxon>Streptosporangiaceae</taxon>
        <taxon>Herbidospora</taxon>
    </lineage>
</organism>
<keyword evidence="3" id="KW-0479">Metal-binding</keyword>
<dbReference type="Pfam" id="PF13370">
    <property type="entry name" value="Fer4_13"/>
    <property type="match status" value="1"/>
</dbReference>
<dbReference type="GO" id="GO:0051538">
    <property type="term" value="F:3 iron, 4 sulfur cluster binding"/>
    <property type="evidence" value="ECO:0007669"/>
    <property type="project" value="UniProtKB-KW"/>
</dbReference>
<keyword evidence="4" id="KW-0249">Electron transport</keyword>
<reference evidence="8 9" key="1">
    <citation type="submission" date="2019-04" db="EMBL/GenBank/DDBJ databases">
        <title>Herbidospora sp. NEAU-GS14.nov., a novel actinomycete isolated from soil.</title>
        <authorList>
            <person name="Han L."/>
        </authorList>
    </citation>
    <scope>NUCLEOTIDE SEQUENCE [LARGE SCALE GENOMIC DNA]</scope>
    <source>
        <strain evidence="8 9">NEAU-GS14</strain>
    </source>
</reference>
<dbReference type="Proteomes" id="UP000308705">
    <property type="component" value="Unassembled WGS sequence"/>
</dbReference>
<dbReference type="GO" id="GO:0046872">
    <property type="term" value="F:metal ion binding"/>
    <property type="evidence" value="ECO:0007669"/>
    <property type="project" value="UniProtKB-KW"/>
</dbReference>
<proteinExistence type="predicted"/>
<comment type="cofactor">
    <cofactor evidence="1">
        <name>[3Fe-4S] cluster</name>
        <dbReference type="ChEBI" id="CHEBI:21137"/>
    </cofactor>
</comment>
<evidence type="ECO:0000256" key="1">
    <source>
        <dbReference type="ARBA" id="ARBA00001927"/>
    </source>
</evidence>
<evidence type="ECO:0000256" key="4">
    <source>
        <dbReference type="ARBA" id="ARBA00022982"/>
    </source>
</evidence>
<dbReference type="Gene3D" id="3.30.70.20">
    <property type="match status" value="1"/>
</dbReference>
<dbReference type="RefSeq" id="WP_137247316.1">
    <property type="nucleotide sequence ID" value="NZ_SZQA01000010.1"/>
</dbReference>
<evidence type="ECO:0000256" key="7">
    <source>
        <dbReference type="ARBA" id="ARBA00023291"/>
    </source>
</evidence>
<dbReference type="SUPFAM" id="SSF54862">
    <property type="entry name" value="4Fe-4S ferredoxins"/>
    <property type="match status" value="1"/>
</dbReference>
<keyword evidence="9" id="KW-1185">Reference proteome</keyword>
<keyword evidence="7" id="KW-0003">3Fe-4S</keyword>
<keyword evidence="2" id="KW-0813">Transport</keyword>
<protein>
    <submittedName>
        <fullName evidence="8">Ferredoxin</fullName>
    </submittedName>
</protein>
<evidence type="ECO:0000256" key="6">
    <source>
        <dbReference type="ARBA" id="ARBA00023014"/>
    </source>
</evidence>
<evidence type="ECO:0000256" key="2">
    <source>
        <dbReference type="ARBA" id="ARBA00022448"/>
    </source>
</evidence>
<dbReference type="PANTHER" id="PTHR36923">
    <property type="entry name" value="FERREDOXIN"/>
    <property type="match status" value="1"/>
</dbReference>
<gene>
    <name evidence="8" type="ORF">FDA94_12975</name>
</gene>
<name>A0A4V5UZS2_9ACTN</name>
<evidence type="ECO:0000313" key="9">
    <source>
        <dbReference type="Proteomes" id="UP000308705"/>
    </source>
</evidence>
<keyword evidence="6" id="KW-0411">Iron-sulfur</keyword>
<dbReference type="PANTHER" id="PTHR36923:SF3">
    <property type="entry name" value="FERREDOXIN"/>
    <property type="match status" value="1"/>
</dbReference>
<dbReference type="EMBL" id="SZQA01000010">
    <property type="protein sequence ID" value="TKK88583.1"/>
    <property type="molecule type" value="Genomic_DNA"/>
</dbReference>
<sequence length="65" mass="7162">MPKVIVDYLVCEANGVCVGLAPDVFDLDDDDNLHVLLEEPPADMLDRVRHAVRSCPKAALSLEEE</sequence>
<dbReference type="AlphaFoldDB" id="A0A4V5UZS2"/>
<dbReference type="InterPro" id="IPR051269">
    <property type="entry name" value="Fe-S_cluster_ET"/>
</dbReference>
<evidence type="ECO:0000313" key="8">
    <source>
        <dbReference type="EMBL" id="TKK88583.1"/>
    </source>
</evidence>
<comment type="caution">
    <text evidence="8">The sequence shown here is derived from an EMBL/GenBank/DDBJ whole genome shotgun (WGS) entry which is preliminary data.</text>
</comment>
<evidence type="ECO:0000256" key="3">
    <source>
        <dbReference type="ARBA" id="ARBA00022723"/>
    </source>
</evidence>
<evidence type="ECO:0000256" key="5">
    <source>
        <dbReference type="ARBA" id="ARBA00023004"/>
    </source>
</evidence>